<organism evidence="1 2">
    <name type="scientific">Pontibacter saemangeumensis</name>
    <dbReference type="NCBI Taxonomy" id="1084525"/>
    <lineage>
        <taxon>Bacteria</taxon>
        <taxon>Pseudomonadati</taxon>
        <taxon>Bacteroidota</taxon>
        <taxon>Cytophagia</taxon>
        <taxon>Cytophagales</taxon>
        <taxon>Hymenobacteraceae</taxon>
        <taxon>Pontibacter</taxon>
    </lineage>
</organism>
<dbReference type="Proteomes" id="UP001500552">
    <property type="component" value="Unassembled WGS sequence"/>
</dbReference>
<dbReference type="InterPro" id="IPR036691">
    <property type="entry name" value="Endo/exonu/phosph_ase_sf"/>
</dbReference>
<evidence type="ECO:0000313" key="1">
    <source>
        <dbReference type="EMBL" id="GAA4444867.1"/>
    </source>
</evidence>
<dbReference type="SUPFAM" id="SSF56219">
    <property type="entry name" value="DNase I-like"/>
    <property type="match status" value="1"/>
</dbReference>
<dbReference type="Gene3D" id="3.60.10.10">
    <property type="entry name" value="Endonuclease/exonuclease/phosphatase"/>
    <property type="match status" value="1"/>
</dbReference>
<dbReference type="EMBL" id="BAABHC010000039">
    <property type="protein sequence ID" value="GAA4444867.1"/>
    <property type="molecule type" value="Genomic_DNA"/>
</dbReference>
<gene>
    <name evidence="1" type="ORF">GCM10023188_47380</name>
</gene>
<keyword evidence="1" id="KW-0255">Endonuclease</keyword>
<evidence type="ECO:0000313" key="2">
    <source>
        <dbReference type="Proteomes" id="UP001500552"/>
    </source>
</evidence>
<sequence length="207" mass="24520">MRTQDHGYVEWAGNHLWIGENRNKGLGIFVRNDLAIEPLYWSNIYKDHYVKYFLPCLINKDFQLLGIWAHHNNSPNFGYIGQMWKYLQVNKGNFGKILLAGDLNSNAIWDEWDRWWNHSDVLRELHELGIESLYHRFFKEGQGKETNPTFFMNRKQERPYHIDYFLGSMAFSSRLSGFGIGAKEMWLKMSDHLPLICDFDEQHNVSA</sequence>
<keyword evidence="1" id="KW-0540">Nuclease</keyword>
<protein>
    <submittedName>
        <fullName evidence="1">Endonuclease/exonuclease/phosphatase family protein</fullName>
    </submittedName>
</protein>
<accession>A0ABP8M7T6</accession>
<reference evidence="2" key="1">
    <citation type="journal article" date="2019" name="Int. J. Syst. Evol. Microbiol.">
        <title>The Global Catalogue of Microorganisms (GCM) 10K type strain sequencing project: providing services to taxonomists for standard genome sequencing and annotation.</title>
        <authorList>
            <consortium name="The Broad Institute Genomics Platform"/>
            <consortium name="The Broad Institute Genome Sequencing Center for Infectious Disease"/>
            <person name="Wu L."/>
            <person name="Ma J."/>
        </authorList>
    </citation>
    <scope>NUCLEOTIDE SEQUENCE [LARGE SCALE GENOMIC DNA]</scope>
    <source>
        <strain evidence="2">JCM 17926</strain>
    </source>
</reference>
<comment type="caution">
    <text evidence="1">The sequence shown here is derived from an EMBL/GenBank/DDBJ whole genome shotgun (WGS) entry which is preliminary data.</text>
</comment>
<name>A0ABP8M7T6_9BACT</name>
<keyword evidence="1" id="KW-0378">Hydrolase</keyword>
<proteinExistence type="predicted"/>
<keyword evidence="2" id="KW-1185">Reference proteome</keyword>
<dbReference type="GO" id="GO:0004519">
    <property type="term" value="F:endonuclease activity"/>
    <property type="evidence" value="ECO:0007669"/>
    <property type="project" value="UniProtKB-KW"/>
</dbReference>